<dbReference type="AlphaFoldDB" id="A0A4R7HY35"/>
<name>A0A4R7HY35_9ACTN</name>
<evidence type="ECO:0000313" key="1">
    <source>
        <dbReference type="EMBL" id="TDT15660.1"/>
    </source>
</evidence>
<sequence>MPTLRHTDADDRAGFTFRSRLPLESRRSTLPFLIDTLRLKRSLDAAVERGELYRYELGADLLGNVFTTDSTWADEDAFVAWVGTELHRRIMAKYGDRLGTPTFERIPGPTTVG</sequence>
<dbReference type="InterPro" id="IPR011008">
    <property type="entry name" value="Dimeric_a/b-barrel"/>
</dbReference>
<protein>
    <submittedName>
        <fullName evidence="1">Uncharacterized protein</fullName>
    </submittedName>
</protein>
<keyword evidence="2" id="KW-1185">Reference proteome</keyword>
<dbReference type="SUPFAM" id="SSF54909">
    <property type="entry name" value="Dimeric alpha+beta barrel"/>
    <property type="match status" value="1"/>
</dbReference>
<gene>
    <name evidence="1" type="ORF">BDK89_1236</name>
</gene>
<reference evidence="1 2" key="1">
    <citation type="submission" date="2019-03" db="EMBL/GenBank/DDBJ databases">
        <title>Sequencing the genomes of 1000 actinobacteria strains.</title>
        <authorList>
            <person name="Klenk H.-P."/>
        </authorList>
    </citation>
    <scope>NUCLEOTIDE SEQUENCE [LARGE SCALE GENOMIC DNA]</scope>
    <source>
        <strain evidence="1 2">DSM 18936</strain>
    </source>
</reference>
<proteinExistence type="predicted"/>
<dbReference type="EMBL" id="SOAU01000001">
    <property type="protein sequence ID" value="TDT15660.1"/>
    <property type="molecule type" value="Genomic_DNA"/>
</dbReference>
<comment type="caution">
    <text evidence="1">The sequence shown here is derived from an EMBL/GenBank/DDBJ whole genome shotgun (WGS) entry which is preliminary data.</text>
</comment>
<organism evidence="1 2">
    <name type="scientific">Ilumatobacter fluminis</name>
    <dbReference type="NCBI Taxonomy" id="467091"/>
    <lineage>
        <taxon>Bacteria</taxon>
        <taxon>Bacillati</taxon>
        <taxon>Actinomycetota</taxon>
        <taxon>Acidimicrobiia</taxon>
        <taxon>Acidimicrobiales</taxon>
        <taxon>Ilumatobacteraceae</taxon>
        <taxon>Ilumatobacter</taxon>
    </lineage>
</organism>
<evidence type="ECO:0000313" key="2">
    <source>
        <dbReference type="Proteomes" id="UP000294558"/>
    </source>
</evidence>
<accession>A0A4R7HY35</accession>
<dbReference type="RefSeq" id="WP_133868097.1">
    <property type="nucleotide sequence ID" value="NZ_SOAU01000001.1"/>
</dbReference>
<dbReference type="Proteomes" id="UP000294558">
    <property type="component" value="Unassembled WGS sequence"/>
</dbReference>
<dbReference type="OrthoDB" id="9798115at2"/>